<dbReference type="Pfam" id="PF01569">
    <property type="entry name" value="PAP2"/>
    <property type="match status" value="1"/>
</dbReference>
<feature type="transmembrane region" description="Helical" evidence="7">
    <location>
        <begin position="326"/>
        <end position="343"/>
    </location>
</feature>
<keyword evidence="4 7" id="KW-0812">Transmembrane</keyword>
<dbReference type="EMBL" id="SMAJ01000003">
    <property type="protein sequence ID" value="TCT09732.1"/>
    <property type="molecule type" value="Genomic_DNA"/>
</dbReference>
<dbReference type="InterPro" id="IPR032818">
    <property type="entry name" value="DedA-like"/>
</dbReference>
<dbReference type="InterPro" id="IPR032816">
    <property type="entry name" value="VTT_dom"/>
</dbReference>
<feature type="transmembrane region" description="Helical" evidence="7">
    <location>
        <begin position="143"/>
        <end position="165"/>
    </location>
</feature>
<dbReference type="CDD" id="cd03392">
    <property type="entry name" value="PAP2_like_2"/>
    <property type="match status" value="1"/>
</dbReference>
<dbReference type="Gene3D" id="1.20.144.10">
    <property type="entry name" value="Phosphatidic acid phosphatase type 2/haloperoxidase"/>
    <property type="match status" value="1"/>
</dbReference>
<evidence type="ECO:0000313" key="9">
    <source>
        <dbReference type="EMBL" id="TCT09732.1"/>
    </source>
</evidence>
<feature type="transmembrane region" description="Helical" evidence="7">
    <location>
        <begin position="363"/>
        <end position="382"/>
    </location>
</feature>
<name>A0A4R3M9D6_9BURK</name>
<dbReference type="GO" id="GO:0005886">
    <property type="term" value="C:plasma membrane"/>
    <property type="evidence" value="ECO:0007669"/>
    <property type="project" value="UniProtKB-SubCell"/>
</dbReference>
<evidence type="ECO:0000256" key="6">
    <source>
        <dbReference type="ARBA" id="ARBA00023136"/>
    </source>
</evidence>
<evidence type="ECO:0000256" key="1">
    <source>
        <dbReference type="ARBA" id="ARBA00004651"/>
    </source>
</evidence>
<keyword evidence="5 7" id="KW-1133">Transmembrane helix</keyword>
<dbReference type="AlphaFoldDB" id="A0A4R3M9D6"/>
<organism evidence="9 10">
    <name type="scientific">Paralcaligenes ureilyticus</name>
    <dbReference type="NCBI Taxonomy" id="627131"/>
    <lineage>
        <taxon>Bacteria</taxon>
        <taxon>Pseudomonadati</taxon>
        <taxon>Pseudomonadota</taxon>
        <taxon>Betaproteobacteria</taxon>
        <taxon>Burkholderiales</taxon>
        <taxon>Alcaligenaceae</taxon>
        <taxon>Paralcaligenes</taxon>
    </lineage>
</organism>
<feature type="transmembrane region" description="Helical" evidence="7">
    <location>
        <begin position="171"/>
        <end position="194"/>
    </location>
</feature>
<dbReference type="InterPro" id="IPR000326">
    <property type="entry name" value="PAP2/HPO"/>
</dbReference>
<feature type="transmembrane region" description="Helical" evidence="7">
    <location>
        <begin position="394"/>
        <end position="415"/>
    </location>
</feature>
<keyword evidence="10" id="KW-1185">Reference proteome</keyword>
<protein>
    <submittedName>
        <fullName evidence="9">Undecaprenyl-diphosphatase</fullName>
    </submittedName>
</protein>
<dbReference type="Pfam" id="PF09335">
    <property type="entry name" value="VTT_dom"/>
    <property type="match status" value="1"/>
</dbReference>
<dbReference type="Pfam" id="PF14067">
    <property type="entry name" value="LssY_C"/>
    <property type="match status" value="1"/>
</dbReference>
<gene>
    <name evidence="9" type="ORF">EDC26_103354</name>
</gene>
<keyword evidence="6 7" id="KW-0472">Membrane</keyword>
<accession>A0A4R3M9D6</accession>
<evidence type="ECO:0000313" key="10">
    <source>
        <dbReference type="Proteomes" id="UP000295525"/>
    </source>
</evidence>
<sequence length="668" mass="73925">MGSYLQALIDYFSIHPYLAMAGVFAASALEAVAVIGTFIPGSSIVFAGGVLIGLNALDLWWTTALAIVGAILGDGLSYWVGHHYRESIRTVWPIKNHPELFVRGQEYFSKNGGKSVFFGRFLGPVRAIVPVTAGMAGMSVPHFFLMNVLSAVVWAVAHIIPGVLFGASLQIAGAVSSRLLILLLIIAVFLWVVVKCAKFAHTYGWTRVKSLRDRMVSYARGKTGVVSRITLSLFDPAKAESQALLFAAFLLIGGSWLFLGIVKGIISSDALVQFDQAIYIFLQELRTRWGDSFMVGVAEVGGPVGTALLVLVVSLLFAFKRRWRTLAYWVAAAGFAEVLVWTLKYTLNRVSPTNIYTGVDQFSFPGAHTTLSIVMYGFLAFLMGRGKSDKKKILITLLVTILIALVEFSRLYLGVRWFSNVLGSLSLGLIWLALLSIAYIHHLPIERFRTWPFSLAIVLVLGLSGSFYIGPRHHADVMRYAYRPQMTTMSLSGWEDGGWLQLPFARSELSGEFEEPLSVQWAGTAGQIGRTMMRAGWQAPEPWGSRATLLWLLPNTSIAEIPVLPKFDHGREQKITFTKAIGSQERIVLRLWRFHYQIETAGGGATQPLWSGMVTIEHLQHPLGLVTIARTQADFTRPQQLLVQDLQGQPVSVVERARRGINVLLVWR</sequence>
<evidence type="ECO:0000256" key="5">
    <source>
        <dbReference type="ARBA" id="ARBA00022989"/>
    </source>
</evidence>
<comment type="caution">
    <text evidence="9">The sequence shown here is derived from an EMBL/GenBank/DDBJ whole genome shotgun (WGS) entry which is preliminary data.</text>
</comment>
<comment type="similarity">
    <text evidence="2">Belongs to the DedA family.</text>
</comment>
<feature type="transmembrane region" description="Helical" evidence="7">
    <location>
        <begin position="300"/>
        <end position="319"/>
    </location>
</feature>
<feature type="transmembrane region" description="Helical" evidence="7">
    <location>
        <begin position="421"/>
        <end position="440"/>
    </location>
</feature>
<proteinExistence type="inferred from homology"/>
<feature type="domain" description="Phosphatidic acid phosphatase type 2/haloperoxidase" evidence="8">
    <location>
        <begin position="326"/>
        <end position="436"/>
    </location>
</feature>
<keyword evidence="3" id="KW-1003">Cell membrane</keyword>
<dbReference type="PANTHER" id="PTHR30353:SF15">
    <property type="entry name" value="INNER MEMBRANE PROTEIN YABI"/>
    <property type="match status" value="1"/>
</dbReference>
<evidence type="ECO:0000259" key="8">
    <source>
        <dbReference type="SMART" id="SM00014"/>
    </source>
</evidence>
<feature type="transmembrane region" description="Helical" evidence="7">
    <location>
        <begin position="59"/>
        <end position="80"/>
    </location>
</feature>
<feature type="transmembrane region" description="Helical" evidence="7">
    <location>
        <begin position="243"/>
        <end position="266"/>
    </location>
</feature>
<dbReference type="SMART" id="SM00014">
    <property type="entry name" value="acidPPc"/>
    <property type="match status" value="1"/>
</dbReference>
<dbReference type="InterPro" id="IPR036938">
    <property type="entry name" value="PAP2/HPO_sf"/>
</dbReference>
<dbReference type="SUPFAM" id="SSF48317">
    <property type="entry name" value="Acid phosphatase/Vanadium-dependent haloperoxidase"/>
    <property type="match status" value="1"/>
</dbReference>
<dbReference type="OrthoDB" id="9780918at2"/>
<evidence type="ECO:0000256" key="3">
    <source>
        <dbReference type="ARBA" id="ARBA00022475"/>
    </source>
</evidence>
<dbReference type="InterPro" id="IPR025902">
    <property type="entry name" value="LssY-like-C_dom"/>
</dbReference>
<comment type="subcellular location">
    <subcellularLocation>
        <location evidence="1">Cell membrane</location>
        <topology evidence="1">Multi-pass membrane protein</topology>
    </subcellularLocation>
</comment>
<evidence type="ECO:0000256" key="4">
    <source>
        <dbReference type="ARBA" id="ARBA00022692"/>
    </source>
</evidence>
<dbReference type="PANTHER" id="PTHR30353">
    <property type="entry name" value="INNER MEMBRANE PROTEIN DEDA-RELATED"/>
    <property type="match status" value="1"/>
</dbReference>
<evidence type="ECO:0000256" key="7">
    <source>
        <dbReference type="SAM" id="Phobius"/>
    </source>
</evidence>
<reference evidence="9 10" key="1">
    <citation type="submission" date="2019-03" db="EMBL/GenBank/DDBJ databases">
        <title>Genomic Encyclopedia of Type Strains, Phase IV (KMG-IV): sequencing the most valuable type-strain genomes for metagenomic binning, comparative biology and taxonomic classification.</title>
        <authorList>
            <person name="Goeker M."/>
        </authorList>
    </citation>
    <scope>NUCLEOTIDE SEQUENCE [LARGE SCALE GENOMIC DNA]</scope>
    <source>
        <strain evidence="9 10">DSM 24591</strain>
    </source>
</reference>
<dbReference type="Proteomes" id="UP000295525">
    <property type="component" value="Unassembled WGS sequence"/>
</dbReference>
<dbReference type="RefSeq" id="WP_132580569.1">
    <property type="nucleotide sequence ID" value="NZ_SMAJ01000003.1"/>
</dbReference>
<evidence type="ECO:0000256" key="2">
    <source>
        <dbReference type="ARBA" id="ARBA00010792"/>
    </source>
</evidence>
<feature type="transmembrane region" description="Helical" evidence="7">
    <location>
        <begin position="452"/>
        <end position="470"/>
    </location>
</feature>